<dbReference type="PROSITE" id="PS51257">
    <property type="entry name" value="PROKAR_LIPOPROTEIN"/>
    <property type="match status" value="1"/>
</dbReference>
<reference evidence="2" key="1">
    <citation type="journal article" date="2013" name="Int. J. Syst. Evol. Microbiol.">
        <title>Aestuariibaculum suncheonense gen. nov., sp. nov., a marine bacterium of the family Flavobacteriaceae isolated from a tidal flat and emended descriptions of the genera Gaetbulibacter and Tamlana.</title>
        <authorList>
            <person name="Jeong S.H."/>
            <person name="Park M.S."/>
            <person name="Jin H.M."/>
            <person name="Lee K."/>
            <person name="Park W."/>
            <person name="Jeon C.O."/>
        </authorList>
    </citation>
    <scope>NUCLEOTIDE SEQUENCE</scope>
    <source>
        <strain evidence="2">SC17</strain>
    </source>
</reference>
<evidence type="ECO:0000256" key="1">
    <source>
        <dbReference type="SAM" id="MobiDB-lite"/>
    </source>
</evidence>
<evidence type="ECO:0000313" key="2">
    <source>
        <dbReference type="EMBL" id="MBD0836394.1"/>
    </source>
</evidence>
<dbReference type="Proteomes" id="UP000602057">
    <property type="component" value="Unassembled WGS sequence"/>
</dbReference>
<accession>A0A8J6QXP4</accession>
<feature type="compositionally biased region" description="Polar residues" evidence="1">
    <location>
        <begin position="28"/>
        <end position="38"/>
    </location>
</feature>
<comment type="caution">
    <text evidence="2">The sequence shown here is derived from an EMBL/GenBank/DDBJ whole genome shotgun (WGS) entry which is preliminary data.</text>
</comment>
<dbReference type="Pfam" id="PF12228">
    <property type="entry name" value="DUF3604"/>
    <property type="match status" value="1"/>
</dbReference>
<reference evidence="2" key="2">
    <citation type="submission" date="2020-09" db="EMBL/GenBank/DDBJ databases">
        <authorList>
            <person name="Wu Z."/>
        </authorList>
    </citation>
    <scope>NUCLEOTIDE SEQUENCE</scope>
    <source>
        <strain evidence="2">SC17</strain>
    </source>
</reference>
<dbReference type="RefSeq" id="WP_188216886.1">
    <property type="nucleotide sequence ID" value="NZ_BAABGH010000002.1"/>
</dbReference>
<sequence length="620" mass="70267">MKQFLLLCAIILISCNQKKEEKHEANPEPQTTSEGQYTHNGISYNIIEDPLKEAYFGEQHLHTAASMDAFIAGTRLTPADAYRFAQGAEVMINGKPHTINRPLDWAAVTDHAEFLGEAYTLMNPGTPGYDSEAAKSMREAPDLVTALTVYKKYVLDALAGGNAHPDFWQGYEAVKSQWKKNIEATEDNYKPGKFTTIHAYEWSSAPNTANLHRNVFFRDTNLPDMPFSANEGASPQELWDWMKIQEANGVKVFCNPHNSNESKGMLFPEVAMNNKPIDETYAKTRQHFERNLEMMQTKGNSEVVPQFWPNDEFADFENAVSLQKYNGRVFEKHNFVRYGLTRGVKYHEELGVNPFKYGFVGGTDSHNAAMSNVEEFNYVGHHGMADQTALDRSRNEQDGEMYNRDMNPGGLTGVWATSNTREAIWDGMHNRESFATSGPRIKVRFFAGNGYSPSYSSYEDMVKDGYAKGVPMGQNYEGSESPDFLVWAVKDPIGPNLDRIQIIKGWVENGEMKDKIYNVAASDDRLKADGTVTPIDAPVNLKTGEFNREKGDPELMAVWKDPEFNLSQNAYYYVRVIQLPTGRYNLFDEIRNPDVKYPDDTQKTIQERAWASPIWIEPKK</sequence>
<dbReference type="EMBL" id="JACVXC010000005">
    <property type="protein sequence ID" value="MBD0836394.1"/>
    <property type="molecule type" value="Genomic_DNA"/>
</dbReference>
<dbReference type="Gene3D" id="3.20.20.140">
    <property type="entry name" value="Metal-dependent hydrolases"/>
    <property type="match status" value="1"/>
</dbReference>
<name>A0A8J6QXP4_9FLAO</name>
<organism evidence="2 3">
    <name type="scientific">Aestuariibaculum suncheonense</name>
    <dbReference type="NCBI Taxonomy" id="1028745"/>
    <lineage>
        <taxon>Bacteria</taxon>
        <taxon>Pseudomonadati</taxon>
        <taxon>Bacteroidota</taxon>
        <taxon>Flavobacteriia</taxon>
        <taxon>Flavobacteriales</taxon>
        <taxon>Flavobacteriaceae</taxon>
    </lineage>
</organism>
<dbReference type="InterPro" id="IPR022028">
    <property type="entry name" value="DUF3604"/>
</dbReference>
<dbReference type="AlphaFoldDB" id="A0A8J6QXP4"/>
<keyword evidence="3" id="KW-1185">Reference proteome</keyword>
<gene>
    <name evidence="2" type="ORF">ICJ84_13205</name>
</gene>
<protein>
    <submittedName>
        <fullName evidence="2">DUF3604 domain-containing protein</fullName>
    </submittedName>
</protein>
<evidence type="ECO:0000313" key="3">
    <source>
        <dbReference type="Proteomes" id="UP000602057"/>
    </source>
</evidence>
<proteinExistence type="predicted"/>
<feature type="region of interest" description="Disordered" evidence="1">
    <location>
        <begin position="19"/>
        <end position="38"/>
    </location>
</feature>